<sequence>MTQREPTQRGANWVNKRQTTALWVGIVALMAIGSSAIILWTLSNGERRQLEDGRNLPPLDLSKVTLEPMDIWWAGAYTYLTYTLHNGTDRPLVEGRLTLYVRRAEDQLRGRAKEQTKRTLTWEEMSAMPHEAQ</sequence>
<evidence type="ECO:0000256" key="1">
    <source>
        <dbReference type="SAM" id="Phobius"/>
    </source>
</evidence>
<protein>
    <submittedName>
        <fullName evidence="2">Uncharacterized protein</fullName>
    </submittedName>
</protein>
<feature type="non-terminal residue" evidence="2">
    <location>
        <position position="133"/>
    </location>
</feature>
<keyword evidence="1" id="KW-0472">Membrane</keyword>
<gene>
    <name evidence="2" type="ORF">LCGC14_3105660</name>
</gene>
<keyword evidence="1" id="KW-1133">Transmembrane helix</keyword>
<proteinExistence type="predicted"/>
<name>A0A0F8WVE2_9ZZZZ</name>
<reference evidence="2" key="1">
    <citation type="journal article" date="2015" name="Nature">
        <title>Complex archaea that bridge the gap between prokaryotes and eukaryotes.</title>
        <authorList>
            <person name="Spang A."/>
            <person name="Saw J.H."/>
            <person name="Jorgensen S.L."/>
            <person name="Zaremba-Niedzwiedzka K."/>
            <person name="Martijn J."/>
            <person name="Lind A.E."/>
            <person name="van Eijk R."/>
            <person name="Schleper C."/>
            <person name="Guy L."/>
            <person name="Ettema T.J."/>
        </authorList>
    </citation>
    <scope>NUCLEOTIDE SEQUENCE</scope>
</reference>
<comment type="caution">
    <text evidence="2">The sequence shown here is derived from an EMBL/GenBank/DDBJ whole genome shotgun (WGS) entry which is preliminary data.</text>
</comment>
<evidence type="ECO:0000313" key="2">
    <source>
        <dbReference type="EMBL" id="KKK52365.1"/>
    </source>
</evidence>
<accession>A0A0F8WVE2</accession>
<feature type="transmembrane region" description="Helical" evidence="1">
    <location>
        <begin position="20"/>
        <end position="42"/>
    </location>
</feature>
<dbReference type="EMBL" id="LAZR01067053">
    <property type="protein sequence ID" value="KKK52365.1"/>
    <property type="molecule type" value="Genomic_DNA"/>
</dbReference>
<dbReference type="AlphaFoldDB" id="A0A0F8WVE2"/>
<organism evidence="2">
    <name type="scientific">marine sediment metagenome</name>
    <dbReference type="NCBI Taxonomy" id="412755"/>
    <lineage>
        <taxon>unclassified sequences</taxon>
        <taxon>metagenomes</taxon>
        <taxon>ecological metagenomes</taxon>
    </lineage>
</organism>
<keyword evidence="1" id="KW-0812">Transmembrane</keyword>